<dbReference type="InterPro" id="IPR044788">
    <property type="entry name" value="X8_dom_prot"/>
</dbReference>
<keyword evidence="4" id="KW-1185">Reference proteome</keyword>
<dbReference type="InterPro" id="IPR012946">
    <property type="entry name" value="X8"/>
</dbReference>
<protein>
    <recommendedName>
        <fullName evidence="2">X8 domain-containing protein</fullName>
    </recommendedName>
</protein>
<dbReference type="SMART" id="SM00768">
    <property type="entry name" value="X8"/>
    <property type="match status" value="2"/>
</dbReference>
<dbReference type="Gene3D" id="1.20.58.1040">
    <property type="match status" value="1"/>
</dbReference>
<evidence type="ECO:0000313" key="4">
    <source>
        <dbReference type="Proteomes" id="UP000428333"/>
    </source>
</evidence>
<name>A0A6A4KLV9_9ERIC</name>
<evidence type="ECO:0000313" key="3">
    <source>
        <dbReference type="EMBL" id="KAE9446670.1"/>
    </source>
</evidence>
<evidence type="ECO:0000259" key="2">
    <source>
        <dbReference type="SMART" id="SM00768"/>
    </source>
</evidence>
<organism evidence="3 4">
    <name type="scientific">Rhododendron williamsianum</name>
    <dbReference type="NCBI Taxonomy" id="262921"/>
    <lineage>
        <taxon>Eukaryota</taxon>
        <taxon>Viridiplantae</taxon>
        <taxon>Streptophyta</taxon>
        <taxon>Embryophyta</taxon>
        <taxon>Tracheophyta</taxon>
        <taxon>Spermatophyta</taxon>
        <taxon>Magnoliopsida</taxon>
        <taxon>eudicotyledons</taxon>
        <taxon>Gunneridae</taxon>
        <taxon>Pentapetalae</taxon>
        <taxon>asterids</taxon>
        <taxon>Ericales</taxon>
        <taxon>Ericaceae</taxon>
        <taxon>Ericoideae</taxon>
        <taxon>Rhodoreae</taxon>
        <taxon>Rhododendron</taxon>
    </lineage>
</organism>
<dbReference type="Proteomes" id="UP000428333">
    <property type="component" value="Linkage Group LG13"/>
</dbReference>
<accession>A0A6A4KLV9</accession>
<feature type="domain" description="X8" evidence="2">
    <location>
        <begin position="93"/>
        <end position="173"/>
    </location>
</feature>
<gene>
    <name evidence="3" type="ORF">C3L33_21401</name>
</gene>
<evidence type="ECO:0000256" key="1">
    <source>
        <dbReference type="ARBA" id="ARBA00022729"/>
    </source>
</evidence>
<feature type="domain" description="X8" evidence="2">
    <location>
        <begin position="3"/>
        <end position="84"/>
    </location>
</feature>
<dbReference type="PANTHER" id="PTHR31044">
    <property type="entry name" value="BETA-1,3 GLUCANASE"/>
    <property type="match status" value="1"/>
</dbReference>
<dbReference type="PANTHER" id="PTHR31044:SF52">
    <property type="entry name" value="OS01G0631500 PROTEIN"/>
    <property type="match status" value="1"/>
</dbReference>
<dbReference type="OrthoDB" id="1928574at2759"/>
<dbReference type="GO" id="GO:0009506">
    <property type="term" value="C:plasmodesma"/>
    <property type="evidence" value="ECO:0007669"/>
    <property type="project" value="UniProtKB-ARBA"/>
</dbReference>
<dbReference type="Pfam" id="PF07983">
    <property type="entry name" value="X8"/>
    <property type="match status" value="2"/>
</dbReference>
<reference evidence="3 4" key="1">
    <citation type="journal article" date="2019" name="Genome Biol. Evol.">
        <title>The Rhododendron genome and chromosomal organization provide insight into shared whole-genome duplications across the heath family (Ericaceae).</title>
        <authorList>
            <person name="Soza V.L."/>
            <person name="Lindsley D."/>
            <person name="Waalkes A."/>
            <person name="Ramage E."/>
            <person name="Patwardhan R.P."/>
            <person name="Burton J.N."/>
            <person name="Adey A."/>
            <person name="Kumar A."/>
            <person name="Qiu R."/>
            <person name="Shendure J."/>
            <person name="Hall B."/>
        </authorList>
    </citation>
    <scope>NUCLEOTIDE SEQUENCE [LARGE SCALE GENOMIC DNA]</scope>
    <source>
        <strain evidence="3">RSF 1966-606</strain>
    </source>
</reference>
<dbReference type="EMBL" id="QEFC01003734">
    <property type="protein sequence ID" value="KAE9446670.1"/>
    <property type="molecule type" value="Genomic_DNA"/>
</dbReference>
<sequence length="183" mass="20207">ARTWCVVNPIAGDDKLNIAIDYYCRQPRLDCSLIKPGGPCFRPNSLREHASVVLNLYYKSHKGISNYCPPEVGVISIVDPYTLAEELTKEARTWCIASPIAGDDKLNTAIDYYCKQPRVDCSVIRPGGPCYQPNSVREHASVVLNLYYKSHNGISPYCPADVGGISIVDPCKSLKPIPSLYIS</sequence>
<feature type="non-terminal residue" evidence="3">
    <location>
        <position position="1"/>
    </location>
</feature>
<keyword evidence="1" id="KW-0732">Signal</keyword>
<dbReference type="AlphaFoldDB" id="A0A6A4KLV9"/>
<comment type="caution">
    <text evidence="3">The sequence shown here is derived from an EMBL/GenBank/DDBJ whole genome shotgun (WGS) entry which is preliminary data.</text>
</comment>
<proteinExistence type="predicted"/>